<evidence type="ECO:0000313" key="2">
    <source>
        <dbReference type="Proteomes" id="UP000184465"/>
    </source>
</evidence>
<protein>
    <submittedName>
        <fullName evidence="1">Uncharacterized protein</fullName>
    </submittedName>
</protein>
<dbReference type="RefSeq" id="WP_073152858.1">
    <property type="nucleotide sequence ID" value="NZ_FRAG01000068.1"/>
</dbReference>
<dbReference type="Proteomes" id="UP000184465">
    <property type="component" value="Unassembled WGS sequence"/>
</dbReference>
<accession>A0A1M6SSF3</accession>
<proteinExistence type="predicted"/>
<keyword evidence="2" id="KW-1185">Reference proteome</keyword>
<gene>
    <name evidence="1" type="ORF">SAMN02745912_03417</name>
</gene>
<reference evidence="1 2" key="1">
    <citation type="submission" date="2016-11" db="EMBL/GenBank/DDBJ databases">
        <authorList>
            <person name="Jaros S."/>
            <person name="Januszkiewicz K."/>
            <person name="Wedrychowicz H."/>
        </authorList>
    </citation>
    <scope>NUCLEOTIDE SEQUENCE [LARGE SCALE GENOMIC DNA]</scope>
    <source>
        <strain evidence="1 2">DSM 15212</strain>
    </source>
</reference>
<name>A0A1M6SSF3_PARC5</name>
<evidence type="ECO:0000313" key="1">
    <source>
        <dbReference type="EMBL" id="SHK47518.1"/>
    </source>
</evidence>
<organism evidence="1 2">
    <name type="scientific">Paramaledivibacter caminithermalis (strain DSM 15212 / CIP 107654 / DViRD3)</name>
    <name type="common">Clostridium caminithermale</name>
    <dbReference type="NCBI Taxonomy" id="1121301"/>
    <lineage>
        <taxon>Bacteria</taxon>
        <taxon>Bacillati</taxon>
        <taxon>Bacillota</taxon>
        <taxon>Clostridia</taxon>
        <taxon>Peptostreptococcales</taxon>
        <taxon>Caminicellaceae</taxon>
        <taxon>Paramaledivibacter</taxon>
    </lineage>
</organism>
<dbReference type="OrthoDB" id="1957339at2"/>
<dbReference type="EMBL" id="FRAG01000068">
    <property type="protein sequence ID" value="SHK47518.1"/>
    <property type="molecule type" value="Genomic_DNA"/>
</dbReference>
<sequence>MLEQVSFLEFEKVRVKKKFKPILSLEERPKKVVKPFRHSELLLLGVKIKKGMNMKWCPYCAKVTKFSFDGYLGVRRCVYCGISDNDYYVKLANQTQGRKRKKAKKK</sequence>
<dbReference type="AlphaFoldDB" id="A0A1M6SSF3"/>